<evidence type="ECO:0000313" key="3">
    <source>
        <dbReference type="Proteomes" id="UP000056090"/>
    </source>
</evidence>
<keyword evidence="1" id="KW-0812">Transmembrane</keyword>
<gene>
    <name evidence="2" type="ORF">EP13_15210</name>
</gene>
<sequence length="241" mass="27167">MTTDELKQRLGNHKWSLLMALLMLLMIALGYKIARKLDAGDSQKVLAQADTIALLLEENNQLTTKVNQLEIALALEGEEKQNILAALTKERNSQVALIEKIAFYERVMSPENEQGGFSVEGVQIHPTDVAGQYQLRMVLLQQSKTKRVLRGDLSIAIVGDREGKEVTLNSSNTGSMPSKVAYRFKYFQAVNEVIQLPENVQPRDIVLTTTVYQYKTRKGKYTLSVPWQEAQQNGLNNQEEE</sequence>
<dbReference type="AlphaFoldDB" id="A0A075P9D9"/>
<dbReference type="Proteomes" id="UP000056090">
    <property type="component" value="Chromosome"/>
</dbReference>
<dbReference type="eggNOG" id="ENOG5032TUN">
    <property type="taxonomic scope" value="Bacteria"/>
</dbReference>
<feature type="transmembrane region" description="Helical" evidence="1">
    <location>
        <begin position="15"/>
        <end position="34"/>
    </location>
</feature>
<dbReference type="Pfam" id="PF20567">
    <property type="entry name" value="DUF6776"/>
    <property type="match status" value="1"/>
</dbReference>
<reference evidence="2 3" key="1">
    <citation type="submission" date="2014-06" db="EMBL/GenBank/DDBJ databases">
        <title>Genomes of Alteromonas australica, a world apart.</title>
        <authorList>
            <person name="Gonzaga A."/>
            <person name="Lopez-Perez M."/>
            <person name="Rodriguez-Valera F."/>
        </authorList>
    </citation>
    <scope>NUCLEOTIDE SEQUENCE [LARGE SCALE GENOMIC DNA]</scope>
    <source>
        <strain evidence="2 3">H 17</strain>
    </source>
</reference>
<accession>A0A075P9D9</accession>
<dbReference type="EMBL" id="CP008849">
    <property type="protein sequence ID" value="AIF99922.1"/>
    <property type="molecule type" value="Genomic_DNA"/>
</dbReference>
<keyword evidence="3" id="KW-1185">Reference proteome</keyword>
<dbReference type="GeneID" id="78256241"/>
<dbReference type="KEGG" id="aal:EP13_15210"/>
<dbReference type="KEGG" id="aaus:EP12_15780"/>
<dbReference type="RefSeq" id="WP_044057971.1">
    <property type="nucleotide sequence ID" value="NZ_CBCSKJ010000002.1"/>
</dbReference>
<protein>
    <submittedName>
        <fullName evidence="2">Uncharacterized protein</fullName>
    </submittedName>
</protein>
<name>A0A075P9D9_9ALTE</name>
<proteinExistence type="predicted"/>
<dbReference type="PATRIC" id="fig|589873.4.peg.3419"/>
<organism evidence="2 3">
    <name type="scientific">Alteromonas australica</name>
    <dbReference type="NCBI Taxonomy" id="589873"/>
    <lineage>
        <taxon>Bacteria</taxon>
        <taxon>Pseudomonadati</taxon>
        <taxon>Pseudomonadota</taxon>
        <taxon>Gammaproteobacteria</taxon>
        <taxon>Alteromonadales</taxon>
        <taxon>Alteromonadaceae</taxon>
        <taxon>Alteromonas/Salinimonas group</taxon>
        <taxon>Alteromonas</taxon>
    </lineage>
</organism>
<dbReference type="InterPro" id="IPR046703">
    <property type="entry name" value="DUF6776"/>
</dbReference>
<keyword evidence="1" id="KW-0472">Membrane</keyword>
<evidence type="ECO:0000313" key="2">
    <source>
        <dbReference type="EMBL" id="AIF99922.1"/>
    </source>
</evidence>
<dbReference type="OrthoDB" id="7056878at2"/>
<evidence type="ECO:0000256" key="1">
    <source>
        <dbReference type="SAM" id="Phobius"/>
    </source>
</evidence>
<keyword evidence="1" id="KW-1133">Transmembrane helix</keyword>